<evidence type="ECO:0000313" key="2">
    <source>
        <dbReference type="EMBL" id="KAK1905617.1"/>
    </source>
</evidence>
<sequence>ISLTPQPDSVKPHCPPFTTCPGLSCLSPSQGSSCLGTLGRDPAFHIQGQQTGANSWRVSPPSPSLPTFLLPPSITPYPSPAGFFPQHKAYQETPWRRYPQQIALILKTNISCQDNLRAWLMAGLQAQTKLSSSEPGVCPPDLRGAATANKTHKDPRPWHRPSPRSPATHAPLFNTGRAE</sequence>
<dbReference type="Proteomes" id="UP001228049">
    <property type="component" value="Unassembled WGS sequence"/>
</dbReference>
<keyword evidence="3" id="KW-1185">Reference proteome</keyword>
<dbReference type="EMBL" id="JASDAP010000003">
    <property type="protein sequence ID" value="KAK1905617.1"/>
    <property type="molecule type" value="Genomic_DNA"/>
</dbReference>
<feature type="non-terminal residue" evidence="2">
    <location>
        <position position="179"/>
    </location>
</feature>
<proteinExistence type="predicted"/>
<organism evidence="2 3">
    <name type="scientific">Dissostichus eleginoides</name>
    <name type="common">Patagonian toothfish</name>
    <name type="synonym">Dissostichus amissus</name>
    <dbReference type="NCBI Taxonomy" id="100907"/>
    <lineage>
        <taxon>Eukaryota</taxon>
        <taxon>Metazoa</taxon>
        <taxon>Chordata</taxon>
        <taxon>Craniata</taxon>
        <taxon>Vertebrata</taxon>
        <taxon>Euteleostomi</taxon>
        <taxon>Actinopterygii</taxon>
        <taxon>Neopterygii</taxon>
        <taxon>Teleostei</taxon>
        <taxon>Neoteleostei</taxon>
        <taxon>Acanthomorphata</taxon>
        <taxon>Eupercaria</taxon>
        <taxon>Perciformes</taxon>
        <taxon>Notothenioidei</taxon>
        <taxon>Nototheniidae</taxon>
        <taxon>Dissostichus</taxon>
    </lineage>
</organism>
<name>A0AAD9FK05_DISEL</name>
<gene>
    <name evidence="2" type="ORF">KUDE01_012797</name>
</gene>
<protein>
    <submittedName>
        <fullName evidence="2">Uncharacterized protein</fullName>
    </submittedName>
</protein>
<comment type="caution">
    <text evidence="2">The sequence shown here is derived from an EMBL/GenBank/DDBJ whole genome shotgun (WGS) entry which is preliminary data.</text>
</comment>
<evidence type="ECO:0000313" key="3">
    <source>
        <dbReference type="Proteomes" id="UP001228049"/>
    </source>
</evidence>
<reference evidence="2" key="1">
    <citation type="submission" date="2023-04" db="EMBL/GenBank/DDBJ databases">
        <title>Chromosome-level genome of Chaenocephalus aceratus.</title>
        <authorList>
            <person name="Park H."/>
        </authorList>
    </citation>
    <scope>NUCLEOTIDE SEQUENCE</scope>
    <source>
        <strain evidence="2">DE</strain>
        <tissue evidence="2">Muscle</tissue>
    </source>
</reference>
<feature type="region of interest" description="Disordered" evidence="1">
    <location>
        <begin position="131"/>
        <end position="179"/>
    </location>
</feature>
<accession>A0AAD9FK05</accession>
<evidence type="ECO:0000256" key="1">
    <source>
        <dbReference type="SAM" id="MobiDB-lite"/>
    </source>
</evidence>
<dbReference type="AlphaFoldDB" id="A0AAD9FK05"/>